<comment type="caution">
    <text evidence="1">The sequence shown here is derived from an EMBL/GenBank/DDBJ whole genome shotgun (WGS) entry which is preliminary data.</text>
</comment>
<sequence>MTTKDKIHIRGENMKYRDLLKSYIESSGLSLSKIEENMRNKGFSTNKAYISKLQNGIHPPAGEDITRALAEVTGGDVDALLLAGYIEKAPDEIKSILTEATNTGQLFAFFALLISYVEKYRSSGTIDEELLQKIEVANELFGSEYKYRLATSYLEGFPEYAVELIVRLKQHFIPLTESISYRGVKINFADYVSKDNKPIFKENPYPEIQEATEASAIENMKNEQPTNFIPMPNYEEEIDSATQQKIMFFENLESDLGLDLTDPEIQKKLKRAAKIIFSSED</sequence>
<name>A0A917C5V9_9BACL</name>
<reference evidence="1" key="1">
    <citation type="journal article" date="2014" name="Int. J. Syst. Evol. Microbiol.">
        <title>Complete genome sequence of Corynebacterium casei LMG S-19264T (=DSM 44701T), isolated from a smear-ripened cheese.</title>
        <authorList>
            <consortium name="US DOE Joint Genome Institute (JGI-PGF)"/>
            <person name="Walter F."/>
            <person name="Albersmeier A."/>
            <person name="Kalinowski J."/>
            <person name="Ruckert C."/>
        </authorList>
    </citation>
    <scope>NUCLEOTIDE SEQUENCE</scope>
    <source>
        <strain evidence="1">CGMCC 1.16134</strain>
    </source>
</reference>
<evidence type="ECO:0000313" key="2">
    <source>
        <dbReference type="Proteomes" id="UP000637643"/>
    </source>
</evidence>
<protein>
    <submittedName>
        <fullName evidence="1">Uncharacterized protein</fullName>
    </submittedName>
</protein>
<keyword evidence="2" id="KW-1185">Reference proteome</keyword>
<evidence type="ECO:0000313" key="1">
    <source>
        <dbReference type="EMBL" id="GGF72323.1"/>
    </source>
</evidence>
<organism evidence="1 2">
    <name type="scientific">Paenibacillus albidus</name>
    <dbReference type="NCBI Taxonomy" id="2041023"/>
    <lineage>
        <taxon>Bacteria</taxon>
        <taxon>Bacillati</taxon>
        <taxon>Bacillota</taxon>
        <taxon>Bacilli</taxon>
        <taxon>Bacillales</taxon>
        <taxon>Paenibacillaceae</taxon>
        <taxon>Paenibacillus</taxon>
    </lineage>
</organism>
<gene>
    <name evidence="1" type="ORF">GCM10010912_16800</name>
</gene>
<proteinExistence type="predicted"/>
<reference evidence="1" key="2">
    <citation type="submission" date="2020-09" db="EMBL/GenBank/DDBJ databases">
        <authorList>
            <person name="Sun Q."/>
            <person name="Zhou Y."/>
        </authorList>
    </citation>
    <scope>NUCLEOTIDE SEQUENCE</scope>
    <source>
        <strain evidence="1">CGMCC 1.16134</strain>
    </source>
</reference>
<dbReference type="Proteomes" id="UP000637643">
    <property type="component" value="Unassembled WGS sequence"/>
</dbReference>
<dbReference type="AlphaFoldDB" id="A0A917C5V9"/>
<dbReference type="EMBL" id="BMKR01000006">
    <property type="protein sequence ID" value="GGF72323.1"/>
    <property type="molecule type" value="Genomic_DNA"/>
</dbReference>
<accession>A0A917C5V9</accession>